<organism evidence="5 6">
    <name type="scientific">Sphingomonas kaistensis</name>
    <dbReference type="NCBI Taxonomy" id="298708"/>
    <lineage>
        <taxon>Bacteria</taxon>
        <taxon>Pseudomonadati</taxon>
        <taxon>Pseudomonadota</taxon>
        <taxon>Alphaproteobacteria</taxon>
        <taxon>Sphingomonadales</taxon>
        <taxon>Sphingomonadaceae</taxon>
        <taxon>Sphingomonas</taxon>
    </lineage>
</organism>
<reference evidence="5 6" key="1">
    <citation type="submission" date="2020-03" db="EMBL/GenBank/DDBJ databases">
        <title>Genomic Encyclopedia of Type Strains, Phase IV (KMG-IV): sequencing the most valuable type-strain genomes for metagenomic binning, comparative biology and taxonomic classification.</title>
        <authorList>
            <person name="Goeker M."/>
        </authorList>
    </citation>
    <scope>NUCLEOTIDE SEQUENCE [LARGE SCALE GENOMIC DNA]</scope>
    <source>
        <strain evidence="5 6">DSM 16846</strain>
    </source>
</reference>
<dbReference type="GO" id="GO:0051213">
    <property type="term" value="F:dioxygenase activity"/>
    <property type="evidence" value="ECO:0007669"/>
    <property type="project" value="UniProtKB-KW"/>
</dbReference>
<dbReference type="Proteomes" id="UP000558192">
    <property type="component" value="Unassembled WGS sequence"/>
</dbReference>
<dbReference type="InterPro" id="IPR051821">
    <property type="entry name" value="Asp/Asn_beta-hydroxylase"/>
</dbReference>
<gene>
    <name evidence="5" type="ORF">GGQ97_000825</name>
</gene>
<dbReference type="InterPro" id="IPR011990">
    <property type="entry name" value="TPR-like_helical_dom_sf"/>
</dbReference>
<dbReference type="SUPFAM" id="SSF51197">
    <property type="entry name" value="Clavaminate synthase-like"/>
    <property type="match status" value="1"/>
</dbReference>
<accession>A0A7X6BGH2</accession>
<dbReference type="Gene3D" id="1.25.40.10">
    <property type="entry name" value="Tetratricopeptide repeat domain"/>
    <property type="match status" value="1"/>
</dbReference>
<keyword evidence="2" id="KW-0223">Dioxygenase</keyword>
<evidence type="ECO:0000256" key="3">
    <source>
        <dbReference type="ARBA" id="ARBA00023002"/>
    </source>
</evidence>
<dbReference type="GO" id="GO:0016020">
    <property type="term" value="C:membrane"/>
    <property type="evidence" value="ECO:0007669"/>
    <property type="project" value="TreeGrafter"/>
</dbReference>
<dbReference type="InterPro" id="IPR007803">
    <property type="entry name" value="Asp/Arg/Pro-Hydrxlase"/>
</dbReference>
<protein>
    <submittedName>
        <fullName evidence="5">Aspartyl/asparaginyl beta-hydroxylase (Cupin superfamily)/Flp pilus assembly protein TadD</fullName>
    </submittedName>
</protein>
<name>A0A7X6BGH2_9SPHN</name>
<dbReference type="Gene3D" id="2.60.120.330">
    <property type="entry name" value="B-lactam Antibiotic, Isopenicillin N Synthase, Chain"/>
    <property type="match status" value="1"/>
</dbReference>
<dbReference type="PANTHER" id="PTHR46332">
    <property type="entry name" value="ASPARTATE BETA-HYDROXYLASE DOMAIN-CONTAINING PROTEIN 2"/>
    <property type="match status" value="1"/>
</dbReference>
<dbReference type="PANTHER" id="PTHR46332:SF5">
    <property type="entry name" value="ASPARTATE BETA-HYDROXYLASE DOMAIN CONTAINING 2"/>
    <property type="match status" value="1"/>
</dbReference>
<dbReference type="Pfam" id="PF05118">
    <property type="entry name" value="Asp_Arg_Hydrox"/>
    <property type="match status" value="1"/>
</dbReference>
<evidence type="ECO:0000259" key="4">
    <source>
        <dbReference type="Pfam" id="PF05118"/>
    </source>
</evidence>
<keyword evidence="3" id="KW-0560">Oxidoreductase</keyword>
<dbReference type="RefSeq" id="WP_168067777.1">
    <property type="nucleotide sequence ID" value="NZ_JAATJC010000001.1"/>
</dbReference>
<evidence type="ECO:0000256" key="1">
    <source>
        <dbReference type="ARBA" id="ARBA00007730"/>
    </source>
</evidence>
<dbReference type="EMBL" id="JAATJC010000001">
    <property type="protein sequence ID" value="NJC05032.1"/>
    <property type="molecule type" value="Genomic_DNA"/>
</dbReference>
<proteinExistence type="inferred from homology"/>
<evidence type="ECO:0000313" key="5">
    <source>
        <dbReference type="EMBL" id="NJC05032.1"/>
    </source>
</evidence>
<sequence>MSASASLSDQRLARAMQAQAQGQDAVAARLLSEVLASDPGNPVAHNMLGMAAMARRDPAAAAGHFEQARAAAPDSLPVLANLAGAYRALGRADEEGQVLEAALALDQRHLATLIRLAEWHERRGQTHQATQRWVGVVALSTSVADPSPALAERFAHARGVVAAQTDALSSAIDAALEEQLAAASPQERRRTLAASQAMLGRRPIYTNHCEGMHFPFLPADEWFDREHFPWMEALEAHTATIRDELVALLQSDDDHSRPYVEQAPGTPHNKWSVLDRRNDWSAIHLWREGVRDEVLCAKVPETERLISALPLCRIPGRAPTIFFSLLKAGAHIPAHTGVTNTRAIVHLPLIVPQGCDFRVGGETRPWVEGEAFAFDDTIDHEAWNRSDKDRAVLIFDVWNPHLSAVECKAVTSMFEVADRARSDQP</sequence>
<feature type="domain" description="Aspartyl/asparaginy/proline hydroxylase" evidence="4">
    <location>
        <begin position="235"/>
        <end position="400"/>
    </location>
</feature>
<dbReference type="SUPFAM" id="SSF48452">
    <property type="entry name" value="TPR-like"/>
    <property type="match status" value="1"/>
</dbReference>
<dbReference type="AlphaFoldDB" id="A0A7X6BGH2"/>
<keyword evidence="6" id="KW-1185">Reference proteome</keyword>
<comment type="similarity">
    <text evidence="1">Belongs to the aspartyl/asparaginyl beta-hydroxylase family.</text>
</comment>
<comment type="caution">
    <text evidence="5">The sequence shown here is derived from an EMBL/GenBank/DDBJ whole genome shotgun (WGS) entry which is preliminary data.</text>
</comment>
<evidence type="ECO:0000256" key="2">
    <source>
        <dbReference type="ARBA" id="ARBA00022964"/>
    </source>
</evidence>
<evidence type="ECO:0000313" key="6">
    <source>
        <dbReference type="Proteomes" id="UP000558192"/>
    </source>
</evidence>
<dbReference type="InterPro" id="IPR027443">
    <property type="entry name" value="IPNS-like_sf"/>
</dbReference>